<dbReference type="PIRSF" id="PIRSF005751">
    <property type="entry name" value="Acet_citr_lig"/>
    <property type="match status" value="1"/>
</dbReference>
<dbReference type="NCBIfam" id="TIGR00124">
    <property type="entry name" value="cit_ly_ligase"/>
    <property type="match status" value="1"/>
</dbReference>
<keyword evidence="2 3" id="KW-0067">ATP-binding</keyword>
<dbReference type="Proteomes" id="UP000003175">
    <property type="component" value="Unassembled WGS sequence"/>
</dbReference>
<dbReference type="SMART" id="SM00764">
    <property type="entry name" value="Citrate_ly_lig"/>
    <property type="match status" value="1"/>
</dbReference>
<protein>
    <recommendedName>
        <fullName evidence="3">[Citrate [pro-3S]-lyase] ligase</fullName>
        <ecNumber evidence="3">6.2.1.22</ecNumber>
    </recommendedName>
</protein>
<comment type="caution">
    <text evidence="5">The sequence shown here is derived from an EMBL/GenBank/DDBJ whole genome shotgun (WGS) entry which is preliminary data.</text>
</comment>
<dbReference type="PANTHER" id="PTHR40599">
    <property type="entry name" value="[CITRATE [PRO-3S]-LYASE] LIGASE"/>
    <property type="match status" value="1"/>
</dbReference>
<dbReference type="RefSeq" id="WP_006697076.1">
    <property type="nucleotide sequence ID" value="NZ_JH376862.1"/>
</dbReference>
<name>A0ABN0DMS8_9FIRM</name>
<proteinExistence type="predicted"/>
<organism evidence="5 6">
    <name type="scientific">Selenomonas noxia F0398</name>
    <dbReference type="NCBI Taxonomy" id="702437"/>
    <lineage>
        <taxon>Bacteria</taxon>
        <taxon>Bacillati</taxon>
        <taxon>Bacillota</taxon>
        <taxon>Negativicutes</taxon>
        <taxon>Selenomonadales</taxon>
        <taxon>Selenomonadaceae</taxon>
        <taxon>Selenomonas</taxon>
    </lineage>
</organism>
<evidence type="ECO:0000256" key="2">
    <source>
        <dbReference type="ARBA" id="ARBA00022840"/>
    </source>
</evidence>
<dbReference type="InterPro" id="IPR016181">
    <property type="entry name" value="Acyl_CoA_acyltransferase"/>
</dbReference>
<evidence type="ECO:0000259" key="4">
    <source>
        <dbReference type="PROSITE" id="PS51186"/>
    </source>
</evidence>
<dbReference type="Gene3D" id="3.40.630.30">
    <property type="match status" value="1"/>
</dbReference>
<gene>
    <name evidence="5" type="ORF">HMPREF9432_01914</name>
</gene>
<dbReference type="PROSITE" id="PS51186">
    <property type="entry name" value="GNAT"/>
    <property type="match status" value="1"/>
</dbReference>
<dbReference type="InterPro" id="IPR005216">
    <property type="entry name" value="Citrate_lyase_ligase"/>
</dbReference>
<reference evidence="5 6" key="1">
    <citation type="submission" date="2011-08" db="EMBL/GenBank/DDBJ databases">
        <title>The Genome Sequence of Selenomonas noxia F0398.</title>
        <authorList>
            <consortium name="The Broad Institute Genome Sequencing Platform"/>
            <person name="Earl A."/>
            <person name="Ward D."/>
            <person name="Feldgarden M."/>
            <person name="Gevers D."/>
            <person name="Izard J."/>
            <person name="Ganesan A."/>
            <person name="Blanton J.M."/>
            <person name="Baranova O.V."/>
            <person name="Tanner A.C."/>
            <person name="Dewhirst F.E."/>
            <person name="Young S.K."/>
            <person name="Zeng Q."/>
            <person name="Gargeya S."/>
            <person name="Fitzgerald M."/>
            <person name="Haas B."/>
            <person name="Abouelleil A."/>
            <person name="Alvarado L."/>
            <person name="Arachchi H.M."/>
            <person name="Berlin A."/>
            <person name="Brown A."/>
            <person name="Chapman S.B."/>
            <person name="Chen Z."/>
            <person name="Dunbar C."/>
            <person name="Freedman E."/>
            <person name="Gearin G."/>
            <person name="Gellesch M."/>
            <person name="Goldberg J."/>
            <person name="Griggs A."/>
            <person name="Gujja S."/>
            <person name="Heiman D."/>
            <person name="Howarth C."/>
            <person name="Larson L."/>
            <person name="Lui A."/>
            <person name="MacDonald P.J.P."/>
            <person name="Montmayeur A."/>
            <person name="Murphy C."/>
            <person name="Neiman D."/>
            <person name="Pearson M."/>
            <person name="Priest M."/>
            <person name="Roberts A."/>
            <person name="Saif S."/>
            <person name="Shea T."/>
            <person name="Shenoy N."/>
            <person name="Sisk P."/>
            <person name="Stolte C."/>
            <person name="Sykes S."/>
            <person name="Wortman J."/>
            <person name="Nusbaum C."/>
            <person name="Birren B."/>
        </authorList>
    </citation>
    <scope>NUCLEOTIDE SEQUENCE [LARGE SCALE GENOMIC DNA]</scope>
    <source>
        <strain evidence="5 6">F0398</strain>
    </source>
</reference>
<keyword evidence="1 3" id="KW-0547">Nucleotide-binding</keyword>
<dbReference type="InterPro" id="IPR000182">
    <property type="entry name" value="GNAT_dom"/>
</dbReference>
<dbReference type="InterPro" id="IPR013166">
    <property type="entry name" value="Citrate_lyase_ligase_C"/>
</dbReference>
<evidence type="ECO:0000313" key="6">
    <source>
        <dbReference type="Proteomes" id="UP000003175"/>
    </source>
</evidence>
<evidence type="ECO:0000256" key="3">
    <source>
        <dbReference type="PIRNR" id="PIRNR005751"/>
    </source>
</evidence>
<comment type="function">
    <text evidence="3">Acetylation of prosthetic group (2-(5''-phosphoribosyl)-3'-dephosphocoenzyme-A) of the gamma subunit of citrate lyase.</text>
</comment>
<dbReference type="InterPro" id="IPR014729">
    <property type="entry name" value="Rossmann-like_a/b/a_fold"/>
</dbReference>
<keyword evidence="3 5" id="KW-0436">Ligase</keyword>
<feature type="domain" description="N-acetyltransferase" evidence="4">
    <location>
        <begin position="1"/>
        <end position="136"/>
    </location>
</feature>
<dbReference type="EC" id="6.2.1.22" evidence="3"/>
<accession>A0ABN0DMS8</accession>
<evidence type="ECO:0000313" key="5">
    <source>
        <dbReference type="EMBL" id="EHG23334.1"/>
    </source>
</evidence>
<keyword evidence="6" id="KW-1185">Reference proteome</keyword>
<dbReference type="PANTHER" id="PTHR40599:SF1">
    <property type="entry name" value="[CITRATE [PRO-3S]-LYASE] LIGASE"/>
    <property type="match status" value="1"/>
</dbReference>
<dbReference type="SUPFAM" id="SSF55729">
    <property type="entry name" value="Acyl-CoA N-acyltransferases (Nat)"/>
    <property type="match status" value="1"/>
</dbReference>
<dbReference type="NCBIfam" id="TIGR00125">
    <property type="entry name" value="cyt_tran_rel"/>
    <property type="match status" value="1"/>
</dbReference>
<evidence type="ECO:0000256" key="1">
    <source>
        <dbReference type="ARBA" id="ARBA00022741"/>
    </source>
</evidence>
<dbReference type="GO" id="GO:0016874">
    <property type="term" value="F:ligase activity"/>
    <property type="evidence" value="ECO:0007669"/>
    <property type="project" value="UniProtKB-KW"/>
</dbReference>
<dbReference type="InterPro" id="IPR004821">
    <property type="entry name" value="Cyt_trans-like"/>
</dbReference>
<comment type="catalytic activity">
    <reaction evidence="3">
        <text>holo-[citrate lyase ACP] + acetate + ATP = acetyl-[citrate lyase ACP] + AMP + diphosphate</text>
        <dbReference type="Rhea" id="RHEA:23788"/>
        <dbReference type="Rhea" id="RHEA-COMP:10158"/>
        <dbReference type="Rhea" id="RHEA-COMP:13710"/>
        <dbReference type="ChEBI" id="CHEBI:30089"/>
        <dbReference type="ChEBI" id="CHEBI:30616"/>
        <dbReference type="ChEBI" id="CHEBI:33019"/>
        <dbReference type="ChEBI" id="CHEBI:82683"/>
        <dbReference type="ChEBI" id="CHEBI:137976"/>
        <dbReference type="ChEBI" id="CHEBI:456215"/>
        <dbReference type="EC" id="6.2.1.22"/>
    </reaction>
</comment>
<dbReference type="EMBL" id="ADGH01000019">
    <property type="protein sequence ID" value="EHG23334.1"/>
    <property type="molecule type" value="Genomic_DNA"/>
</dbReference>
<dbReference type="SUPFAM" id="SSF52374">
    <property type="entry name" value="Nucleotidylyl transferase"/>
    <property type="match status" value="1"/>
</dbReference>
<sequence length="347" mass="38252">MITTIYPSDHAGTAQVQALLEKEGLRMDANIDYTCAVLDDAHQVIATGSCYANTLRCFAVDDAHQGKGLLNKVLTHLMNVQQERGNSSVFLYTKGASAPFFCSLGFHEIARVSDTIVFLENRSWGFPEYLKKLQTETGAGVAHGTAAAIILNANPFTYGHLYLVEQAAAENDLLHLFVVSEDVSFFPYDIRDRLVREGTAHLKNIVHHATGPYMISQATFPSYFQKDEDAAIRSHAQLDIAVFSRIAQALSITRRYVGEEQASRVTRLYNEIMLHDLPLAGIECRVIPRKEREGAPISASTVRRAIQSGSMDALPALVPPTTLAFLQSEESAAIRKKIAEAADVVHY</sequence>
<dbReference type="Pfam" id="PF08218">
    <property type="entry name" value="Citrate_ly_lig"/>
    <property type="match status" value="1"/>
</dbReference>
<dbReference type="Gene3D" id="3.40.50.620">
    <property type="entry name" value="HUPs"/>
    <property type="match status" value="1"/>
</dbReference>